<protein>
    <recommendedName>
        <fullName evidence="1">DUF7196 domain-containing protein</fullName>
    </recommendedName>
</protein>
<comment type="caution">
    <text evidence="2">The sequence shown here is derived from an EMBL/GenBank/DDBJ whole genome shotgun (WGS) entry which is preliminary data.</text>
</comment>
<proteinExistence type="predicted"/>
<organism evidence="2 3">
    <name type="scientific">Nocardia pulmonis</name>
    <dbReference type="NCBI Taxonomy" id="2951408"/>
    <lineage>
        <taxon>Bacteria</taxon>
        <taxon>Bacillati</taxon>
        <taxon>Actinomycetota</taxon>
        <taxon>Actinomycetes</taxon>
        <taxon>Mycobacteriales</taxon>
        <taxon>Nocardiaceae</taxon>
        <taxon>Nocardia</taxon>
    </lineage>
</organism>
<keyword evidence="3" id="KW-1185">Reference proteome</keyword>
<evidence type="ECO:0000313" key="2">
    <source>
        <dbReference type="EMBL" id="MCM6774993.1"/>
    </source>
</evidence>
<accession>A0A9X2E8D3</accession>
<sequence>MGCGCGGNSRKPMITTYELTTPTGEKQGPFLTLVEARMKRSLAGGGTIHPIREPAAPTGTA</sequence>
<dbReference type="InterPro" id="IPR055620">
    <property type="entry name" value="DUF7196"/>
</dbReference>
<reference evidence="2" key="1">
    <citation type="submission" date="2022-06" db="EMBL/GenBank/DDBJ databases">
        <title>Novel species in genus nocardia.</title>
        <authorList>
            <person name="Li F."/>
        </authorList>
    </citation>
    <scope>NUCLEOTIDE SEQUENCE</scope>
    <source>
        <strain evidence="2">CDC141</strain>
    </source>
</reference>
<dbReference type="Proteomes" id="UP001139157">
    <property type="component" value="Unassembled WGS sequence"/>
</dbReference>
<dbReference type="RefSeq" id="WP_251912911.1">
    <property type="nucleotide sequence ID" value="NZ_JAMRXG010000006.1"/>
</dbReference>
<name>A0A9X2E8D3_9NOCA</name>
<evidence type="ECO:0000313" key="3">
    <source>
        <dbReference type="Proteomes" id="UP001139157"/>
    </source>
</evidence>
<dbReference type="EMBL" id="JAMRXG010000006">
    <property type="protein sequence ID" value="MCM6774993.1"/>
    <property type="molecule type" value="Genomic_DNA"/>
</dbReference>
<dbReference type="Pfam" id="PF23826">
    <property type="entry name" value="DUF7196"/>
    <property type="match status" value="1"/>
</dbReference>
<evidence type="ECO:0000259" key="1">
    <source>
        <dbReference type="Pfam" id="PF23826"/>
    </source>
</evidence>
<dbReference type="AlphaFoldDB" id="A0A9X2E8D3"/>
<feature type="domain" description="DUF7196" evidence="1">
    <location>
        <begin position="1"/>
        <end position="54"/>
    </location>
</feature>
<gene>
    <name evidence="2" type="ORF">NDR86_16070</name>
</gene>